<dbReference type="EMBL" id="QNUK01000300">
    <property type="protein sequence ID" value="KAF5895933.1"/>
    <property type="molecule type" value="Genomic_DNA"/>
</dbReference>
<dbReference type="Proteomes" id="UP000727407">
    <property type="component" value="Unassembled WGS sequence"/>
</dbReference>
<evidence type="ECO:0000256" key="1">
    <source>
        <dbReference type="SAM" id="MobiDB-lite"/>
    </source>
</evidence>
<dbReference type="AlphaFoldDB" id="A0A8J4TUD7"/>
<sequence length="67" mass="7408">MVMLLEPHAAQADRPKRASSLLEPIGRSTGMEHKGCRPGEMSVQLCGHMGKDVTPWNRSHCPPLDEE</sequence>
<name>A0A8J4TUD7_CLAMG</name>
<feature type="non-terminal residue" evidence="2">
    <location>
        <position position="67"/>
    </location>
</feature>
<keyword evidence="3" id="KW-1185">Reference proteome</keyword>
<gene>
    <name evidence="2" type="primary">metK</name>
    <name evidence="2" type="ORF">DAT39_014362</name>
</gene>
<comment type="caution">
    <text evidence="2">The sequence shown here is derived from an EMBL/GenBank/DDBJ whole genome shotgun (WGS) entry which is preliminary data.</text>
</comment>
<evidence type="ECO:0000313" key="2">
    <source>
        <dbReference type="EMBL" id="KAF5895933.1"/>
    </source>
</evidence>
<reference evidence="2" key="1">
    <citation type="submission" date="2020-07" db="EMBL/GenBank/DDBJ databases">
        <title>Clarias magur genome sequencing, assembly and annotation.</title>
        <authorList>
            <person name="Kushwaha B."/>
            <person name="Kumar R."/>
            <person name="Das P."/>
            <person name="Joshi C.G."/>
            <person name="Kumar D."/>
            <person name="Nagpure N.S."/>
            <person name="Pandey M."/>
            <person name="Agarwal S."/>
            <person name="Srivastava S."/>
            <person name="Singh M."/>
            <person name="Sahoo L."/>
            <person name="Jayasankar P."/>
            <person name="Meher P.K."/>
            <person name="Koringa P.G."/>
            <person name="Iquebal M.A."/>
            <person name="Das S.P."/>
            <person name="Bit A."/>
            <person name="Patnaik S."/>
            <person name="Patel N."/>
            <person name="Shah T.M."/>
            <person name="Hinsu A."/>
            <person name="Jena J.K."/>
        </authorList>
    </citation>
    <scope>NUCLEOTIDE SEQUENCE</scope>
    <source>
        <strain evidence="2">CIFAMagur01</strain>
        <tissue evidence="2">Testis</tissue>
    </source>
</reference>
<feature type="region of interest" description="Disordered" evidence="1">
    <location>
        <begin position="1"/>
        <end position="38"/>
    </location>
</feature>
<accession>A0A8J4TUD7</accession>
<organism evidence="2 3">
    <name type="scientific">Clarias magur</name>
    <name type="common">Asian catfish</name>
    <name type="synonym">Macropteronotus magur</name>
    <dbReference type="NCBI Taxonomy" id="1594786"/>
    <lineage>
        <taxon>Eukaryota</taxon>
        <taxon>Metazoa</taxon>
        <taxon>Chordata</taxon>
        <taxon>Craniata</taxon>
        <taxon>Vertebrata</taxon>
        <taxon>Euteleostomi</taxon>
        <taxon>Actinopterygii</taxon>
        <taxon>Neopterygii</taxon>
        <taxon>Teleostei</taxon>
        <taxon>Ostariophysi</taxon>
        <taxon>Siluriformes</taxon>
        <taxon>Clariidae</taxon>
        <taxon>Clarias</taxon>
    </lineage>
</organism>
<proteinExistence type="predicted"/>
<evidence type="ECO:0000313" key="3">
    <source>
        <dbReference type="Proteomes" id="UP000727407"/>
    </source>
</evidence>
<protein>
    <submittedName>
        <fullName evidence="2">S-adenosylmethionine synthase</fullName>
    </submittedName>
</protein>